<name>A0A6P4XUY0_BRABE</name>
<dbReference type="InterPro" id="IPR000276">
    <property type="entry name" value="GPCR_Rhodpsn"/>
</dbReference>
<dbReference type="PROSITE" id="PS50262">
    <property type="entry name" value="G_PROTEIN_RECEP_F1_2"/>
    <property type="match status" value="1"/>
</dbReference>
<dbReference type="Pfam" id="PF02126">
    <property type="entry name" value="PTE"/>
    <property type="match status" value="1"/>
</dbReference>
<evidence type="ECO:0000256" key="7">
    <source>
        <dbReference type="ARBA" id="ARBA00023040"/>
    </source>
</evidence>
<dbReference type="Gene3D" id="1.20.1070.10">
    <property type="entry name" value="Rhodopsin 7-helix transmembrane proteins"/>
    <property type="match status" value="1"/>
</dbReference>
<feature type="transmembrane region" description="Helical" evidence="24">
    <location>
        <begin position="571"/>
        <end position="591"/>
    </location>
</feature>
<evidence type="ECO:0000256" key="22">
    <source>
        <dbReference type="PROSITE-ProRule" id="PRU00679"/>
    </source>
</evidence>
<keyword evidence="2" id="KW-1003">Cell membrane</keyword>
<evidence type="ECO:0000256" key="18">
    <source>
        <dbReference type="ARBA" id="ARBA00049742"/>
    </source>
</evidence>
<keyword evidence="3 23" id="KW-0812">Transmembrane</keyword>
<comment type="catalytic activity">
    <reaction evidence="20">
        <text>N-acetyl-L-methionine + H2O = L-methionine + acetate</text>
        <dbReference type="Rhea" id="RHEA:67440"/>
        <dbReference type="ChEBI" id="CHEBI:15377"/>
        <dbReference type="ChEBI" id="CHEBI:30089"/>
        <dbReference type="ChEBI" id="CHEBI:57844"/>
        <dbReference type="ChEBI" id="CHEBI:71670"/>
    </reaction>
    <physiologicalReaction direction="left-to-right" evidence="20">
        <dbReference type="Rhea" id="RHEA:67441"/>
    </physiologicalReaction>
</comment>
<evidence type="ECO:0000256" key="11">
    <source>
        <dbReference type="ARBA" id="ARBA00023180"/>
    </source>
</evidence>
<evidence type="ECO:0000256" key="24">
    <source>
        <dbReference type="SAM" id="Phobius"/>
    </source>
</evidence>
<feature type="binding site" evidence="21">
    <location>
        <position position="232"/>
    </location>
    <ligand>
        <name>a divalent metal cation</name>
        <dbReference type="ChEBI" id="CHEBI:60240"/>
        <label>2</label>
    </ligand>
</feature>
<comment type="catalytic activity">
    <reaction evidence="17">
        <text>N-acetyltaurine + H2O = taurine + acetate</text>
        <dbReference type="Rhea" id="RHEA:81107"/>
        <dbReference type="ChEBI" id="CHEBI:15377"/>
        <dbReference type="ChEBI" id="CHEBI:30089"/>
        <dbReference type="ChEBI" id="CHEBI:133737"/>
        <dbReference type="ChEBI" id="CHEBI:507393"/>
    </reaction>
    <physiologicalReaction direction="left-to-right" evidence="17">
        <dbReference type="Rhea" id="RHEA:81108"/>
    </physiologicalReaction>
</comment>
<evidence type="ECO:0000256" key="19">
    <source>
        <dbReference type="ARBA" id="ARBA00049821"/>
    </source>
</evidence>
<evidence type="ECO:0000256" key="13">
    <source>
        <dbReference type="ARBA" id="ARBA00047442"/>
    </source>
</evidence>
<evidence type="ECO:0000256" key="1">
    <source>
        <dbReference type="ARBA" id="ARBA00004651"/>
    </source>
</evidence>
<dbReference type="InterPro" id="IPR001559">
    <property type="entry name" value="Phosphotriesterase"/>
</dbReference>
<accession>A0A6P4XUY0</accession>
<evidence type="ECO:0000256" key="2">
    <source>
        <dbReference type="ARBA" id="ARBA00022475"/>
    </source>
</evidence>
<dbReference type="RefSeq" id="XP_019615898.1">
    <property type="nucleotide sequence ID" value="XM_019760339.1"/>
</dbReference>
<feature type="binding site" evidence="21">
    <location>
        <position position="300"/>
    </location>
    <ligand>
        <name>a divalent metal cation</name>
        <dbReference type="ChEBI" id="CHEBI:60240"/>
        <label>1</label>
    </ligand>
</feature>
<proteinExistence type="inferred from homology"/>
<comment type="catalytic activity">
    <reaction evidence="13">
        <text>N-acetyl-L-isoleucine + H2O = L-isoleucine + acetate</text>
        <dbReference type="Rhea" id="RHEA:81119"/>
        <dbReference type="ChEBI" id="CHEBI:15377"/>
        <dbReference type="ChEBI" id="CHEBI:30089"/>
        <dbReference type="ChEBI" id="CHEBI:58045"/>
        <dbReference type="ChEBI" id="CHEBI:133735"/>
    </reaction>
    <physiologicalReaction direction="left-to-right" evidence="13">
        <dbReference type="Rhea" id="RHEA:81120"/>
    </physiologicalReaction>
</comment>
<evidence type="ECO:0000256" key="5">
    <source>
        <dbReference type="ARBA" id="ARBA00022801"/>
    </source>
</evidence>
<evidence type="ECO:0000256" key="21">
    <source>
        <dbReference type="PIRSR" id="PIRSR601559-52"/>
    </source>
</evidence>
<feature type="transmembrane region" description="Helical" evidence="24">
    <location>
        <begin position="617"/>
        <end position="636"/>
    </location>
</feature>
<feature type="transmembrane region" description="Helical" evidence="24">
    <location>
        <begin position="397"/>
        <end position="421"/>
    </location>
</feature>
<feature type="binding site" evidence="21">
    <location>
        <position position="171"/>
    </location>
    <ligand>
        <name>a divalent metal cation</name>
        <dbReference type="ChEBI" id="CHEBI:60240"/>
        <label>1</label>
    </ligand>
</feature>
<feature type="transmembrane region" description="Helical" evidence="24">
    <location>
        <begin position="433"/>
        <end position="459"/>
    </location>
</feature>
<keyword evidence="10 23" id="KW-0675">Receptor</keyword>
<feature type="binding site" evidence="21">
    <location>
        <position position="171"/>
    </location>
    <ligand>
        <name>a divalent metal cation</name>
        <dbReference type="ChEBI" id="CHEBI:60240"/>
        <label>2</label>
    </ligand>
</feature>
<feature type="binding site" evidence="21">
    <location>
        <position position="27"/>
    </location>
    <ligand>
        <name>a divalent metal cation</name>
        <dbReference type="ChEBI" id="CHEBI:60240"/>
        <label>1</label>
    </ligand>
</feature>
<evidence type="ECO:0000256" key="12">
    <source>
        <dbReference type="ARBA" id="ARBA00023224"/>
    </source>
</evidence>
<keyword evidence="7 23" id="KW-0297">G-protein coupled receptor</keyword>
<keyword evidence="9" id="KW-1015">Disulfide bond</keyword>
<keyword evidence="4 21" id="KW-0479">Metal-binding</keyword>
<feature type="domain" description="G-protein coupled receptors family 1 profile" evidence="25">
    <location>
        <begin position="413"/>
        <end position="675"/>
    </location>
</feature>
<dbReference type="Proteomes" id="UP000515135">
    <property type="component" value="Unplaced"/>
</dbReference>
<dbReference type="GO" id="GO:0016788">
    <property type="term" value="F:hydrolase activity, acting on ester bonds"/>
    <property type="evidence" value="ECO:0007669"/>
    <property type="project" value="InterPro"/>
</dbReference>
<dbReference type="GeneID" id="109463505"/>
<keyword evidence="12 23" id="KW-0807">Transducer</keyword>
<feature type="transmembrane region" description="Helical" evidence="24">
    <location>
        <begin position="479"/>
        <end position="499"/>
    </location>
</feature>
<dbReference type="GO" id="GO:0008270">
    <property type="term" value="F:zinc ion binding"/>
    <property type="evidence" value="ECO:0007669"/>
    <property type="project" value="InterPro"/>
</dbReference>
<dbReference type="PROSITE" id="PS01322">
    <property type="entry name" value="PHOSPHOTRIESTERASE_1"/>
    <property type="match status" value="1"/>
</dbReference>
<comment type="cofactor">
    <cofactor evidence="21">
        <name>a divalent metal cation</name>
        <dbReference type="ChEBI" id="CHEBI:60240"/>
    </cofactor>
    <text evidence="21">Binds 2 divalent metal cations per subunit.</text>
</comment>
<evidence type="ECO:0000259" key="25">
    <source>
        <dbReference type="PROSITE" id="PS50262"/>
    </source>
</evidence>
<dbReference type="GO" id="GO:0004930">
    <property type="term" value="F:G protein-coupled receptor activity"/>
    <property type="evidence" value="ECO:0007669"/>
    <property type="project" value="UniProtKB-KW"/>
</dbReference>
<dbReference type="PANTHER" id="PTHR10819:SF3">
    <property type="entry name" value="PHOSPHOTRIESTERASE-RELATED PROTEIN"/>
    <property type="match status" value="1"/>
</dbReference>
<keyword evidence="11" id="KW-0325">Glycoprotein</keyword>
<dbReference type="FunFam" id="1.20.1070.10:FF:000069">
    <property type="entry name" value="Prokineticin receptor 2"/>
    <property type="match status" value="1"/>
</dbReference>
<comment type="catalytic activity">
    <reaction evidence="15">
        <text>N-propanoyltaurine + H2O = propanoate + taurine</text>
        <dbReference type="Rhea" id="RHEA:81111"/>
        <dbReference type="ChEBI" id="CHEBI:15377"/>
        <dbReference type="ChEBI" id="CHEBI:17272"/>
        <dbReference type="ChEBI" id="CHEBI:231795"/>
        <dbReference type="ChEBI" id="CHEBI:507393"/>
    </reaction>
    <physiologicalReaction direction="left-to-right" evidence="15">
        <dbReference type="Rhea" id="RHEA:81112"/>
    </physiologicalReaction>
</comment>
<dbReference type="InterPro" id="IPR032466">
    <property type="entry name" value="Metal_Hydrolase"/>
</dbReference>
<feature type="binding site" evidence="21">
    <location>
        <position position="203"/>
    </location>
    <ligand>
        <name>a divalent metal cation</name>
        <dbReference type="ChEBI" id="CHEBI:60240"/>
        <label>2</label>
    </ligand>
</feature>
<keyword evidence="26" id="KW-1185">Reference proteome</keyword>
<comment type="similarity">
    <text evidence="22">Belongs to the metallo-dependent hydrolases superfamily. Phosphotriesterase family.</text>
</comment>
<dbReference type="CDD" id="cd00530">
    <property type="entry name" value="PTE"/>
    <property type="match status" value="1"/>
</dbReference>
<dbReference type="InterPro" id="IPR017452">
    <property type="entry name" value="GPCR_Rhodpsn_7TM"/>
</dbReference>
<feature type="binding site" evidence="21">
    <location>
        <position position="29"/>
    </location>
    <ligand>
        <name>a divalent metal cation</name>
        <dbReference type="ChEBI" id="CHEBI:60240"/>
        <label>1</label>
    </ligand>
</feature>
<comment type="similarity">
    <text evidence="23">Belongs to the G-protein coupled receptor 1 family.</text>
</comment>
<evidence type="ECO:0000256" key="9">
    <source>
        <dbReference type="ARBA" id="ARBA00023157"/>
    </source>
</evidence>
<gene>
    <name evidence="27" type="primary">LOC109463505</name>
</gene>
<dbReference type="PROSITE" id="PS51347">
    <property type="entry name" value="PHOSPHOTRIESTERASE_2"/>
    <property type="match status" value="1"/>
</dbReference>
<evidence type="ECO:0000256" key="23">
    <source>
        <dbReference type="RuleBase" id="RU000688"/>
    </source>
</evidence>
<feature type="transmembrane region" description="Helical" evidence="24">
    <location>
        <begin position="511"/>
        <end position="532"/>
    </location>
</feature>
<dbReference type="PROSITE" id="PS00237">
    <property type="entry name" value="G_PROTEIN_RECEP_F1_1"/>
    <property type="match status" value="1"/>
</dbReference>
<dbReference type="OrthoDB" id="10053194at2759"/>
<dbReference type="CDD" id="cd15204">
    <property type="entry name" value="7tmA_prokineticin-R"/>
    <property type="match status" value="1"/>
</dbReference>
<evidence type="ECO:0000256" key="17">
    <source>
        <dbReference type="ARBA" id="ARBA00049044"/>
    </source>
</evidence>
<keyword evidence="5" id="KW-0378">Hydrolase</keyword>
<protein>
    <recommendedName>
        <fullName evidence="18">N-acetyltaurine hydrolase</fullName>
    </recommendedName>
    <alternativeName>
        <fullName evidence="19">Phosphotriesterase-related protein</fullName>
    </alternativeName>
</protein>
<dbReference type="Pfam" id="PF00001">
    <property type="entry name" value="7tm_1"/>
    <property type="match status" value="1"/>
</dbReference>
<dbReference type="SUPFAM" id="SSF81321">
    <property type="entry name" value="Family A G protein-coupled receptor-like"/>
    <property type="match status" value="1"/>
</dbReference>
<evidence type="ECO:0000256" key="4">
    <source>
        <dbReference type="ARBA" id="ARBA00022723"/>
    </source>
</evidence>
<evidence type="ECO:0000256" key="8">
    <source>
        <dbReference type="ARBA" id="ARBA00023136"/>
    </source>
</evidence>
<dbReference type="SUPFAM" id="SSF51556">
    <property type="entry name" value="Metallo-dependent hydrolases"/>
    <property type="match status" value="1"/>
</dbReference>
<dbReference type="PRINTS" id="PR00237">
    <property type="entry name" value="GPCRRHODOPSN"/>
</dbReference>
<dbReference type="Gene3D" id="3.20.20.140">
    <property type="entry name" value="Metal-dependent hydrolases"/>
    <property type="match status" value="1"/>
</dbReference>
<comment type="caution">
    <text evidence="22">Lacks conserved residue(s) required for the propagation of feature annotation.</text>
</comment>
<evidence type="ECO:0000256" key="14">
    <source>
        <dbReference type="ARBA" id="ARBA00047923"/>
    </source>
</evidence>
<comment type="catalytic activity">
    <reaction evidence="14">
        <text>N-acetyl-L-leucine + H2O = L-leucine + acetate</text>
        <dbReference type="Rhea" id="RHEA:81115"/>
        <dbReference type="ChEBI" id="CHEBI:15377"/>
        <dbReference type="ChEBI" id="CHEBI:30089"/>
        <dbReference type="ChEBI" id="CHEBI:57427"/>
        <dbReference type="ChEBI" id="CHEBI:58270"/>
    </reaction>
    <physiologicalReaction direction="left-to-right" evidence="14">
        <dbReference type="Rhea" id="RHEA:81116"/>
    </physiologicalReaction>
</comment>
<organism evidence="26 27">
    <name type="scientific">Branchiostoma belcheri</name>
    <name type="common">Amphioxus</name>
    <dbReference type="NCBI Taxonomy" id="7741"/>
    <lineage>
        <taxon>Eukaryota</taxon>
        <taxon>Metazoa</taxon>
        <taxon>Chordata</taxon>
        <taxon>Cephalochordata</taxon>
        <taxon>Leptocardii</taxon>
        <taxon>Amphioxiformes</taxon>
        <taxon>Branchiostomatidae</taxon>
        <taxon>Branchiostoma</taxon>
    </lineage>
</organism>
<evidence type="ECO:0000256" key="10">
    <source>
        <dbReference type="ARBA" id="ARBA00023170"/>
    </source>
</evidence>
<evidence type="ECO:0000256" key="20">
    <source>
        <dbReference type="ARBA" id="ARBA00093204"/>
    </source>
</evidence>
<sequence>MAEDLKGKIQTVLGCMDPSQLGRTLTHEHLWIDASPLGVPTCPPFLPNLNSLPFNMDNLGFIRQFPYSHTPNLTLHGEEQHVMEELKFYRQHGGSSMVECTTVGISNNIGMLKTMAEKTGVNIIAGAGYYVDSSLPSEVHSATQEQLVSTMVQDVTQGPAGTGIRCGVIGEIGTSWPITATEKKVLVATAAAQTQLGCPVIIHPGRNRAAPAEVIRILAEAGGDIGRTVMSHLDRSIYDKGELSEFAALGSYLEWDLFGIEVSYYQQVSDVDMPSDAQRIQMVKHVLEEGYEDRVVIAHDIHTKHRLMHYGGHGYSHILLNVVPMMLARGVSQEQTNIMNGSNTDTDPDNLYGNPYDHLYAYDYGDLFDDFYSTLGQEEDGTDTQPQDRPASLSFRAALGVVYVLIIVICGVGNLVFLVVIGRYKKARTKTNLLIANLAFSDFVVAVLCVPFSLDYYVIHDRAWRYGGEMCAVVNYVKTVSLHVSTNALVVIGVDRYITIVRPRWRRVGKTGAMLVSAGVWLLSILIAVPSAKFSLVRPNLRRHHQGYSFCGVVWNARHLTVYKGYYGSMLAFQFVLPVVVMAVCSLPVIWKVFHRELPGILTDAIREKVQRSKRKTLRLVLILALFVLCWAPYYVYAALRDFHHVLTLTDLNTNIFYAVEAAAMGNSVINTCVYVAFNKNVTNFVRMLAKDCRGLHQTTESNTQQIMLPSDGEEEEYDNITLLSYIGRSESFRQIFDRCQETTL</sequence>
<dbReference type="InterPro" id="IPR017947">
    <property type="entry name" value="AryldialkylPase_Zn-BS"/>
</dbReference>
<evidence type="ECO:0000256" key="6">
    <source>
        <dbReference type="ARBA" id="ARBA00022989"/>
    </source>
</evidence>
<reference evidence="27" key="1">
    <citation type="submission" date="2025-08" db="UniProtKB">
        <authorList>
            <consortium name="RefSeq"/>
        </authorList>
    </citation>
    <scope>IDENTIFICATION</scope>
    <source>
        <tissue evidence="27">Gonad</tissue>
    </source>
</reference>
<dbReference type="GO" id="GO:0005886">
    <property type="term" value="C:plasma membrane"/>
    <property type="evidence" value="ECO:0007669"/>
    <property type="project" value="UniProtKB-SubCell"/>
</dbReference>
<evidence type="ECO:0000256" key="15">
    <source>
        <dbReference type="ARBA" id="ARBA00048249"/>
    </source>
</evidence>
<evidence type="ECO:0000313" key="26">
    <source>
        <dbReference type="Proteomes" id="UP000515135"/>
    </source>
</evidence>
<feature type="transmembrane region" description="Helical" evidence="24">
    <location>
        <begin position="656"/>
        <end position="678"/>
    </location>
</feature>
<evidence type="ECO:0000313" key="27">
    <source>
        <dbReference type="RefSeq" id="XP_019615898.1"/>
    </source>
</evidence>
<evidence type="ECO:0000256" key="3">
    <source>
        <dbReference type="ARBA" id="ARBA00022692"/>
    </source>
</evidence>
<comment type="subcellular location">
    <subcellularLocation>
        <location evidence="1">Cell membrane</location>
        <topology evidence="1">Multi-pass membrane protein</topology>
    </subcellularLocation>
</comment>
<dbReference type="AlphaFoldDB" id="A0A6P4XUY0"/>
<dbReference type="KEGG" id="bbel:109463505"/>
<evidence type="ECO:0000256" key="16">
    <source>
        <dbReference type="ARBA" id="ARBA00048664"/>
    </source>
</evidence>
<comment type="catalytic activity">
    <reaction evidence="16">
        <text>N-acetyl-L-valine + H2O = L-valine + acetate</text>
        <dbReference type="Rhea" id="RHEA:81123"/>
        <dbReference type="ChEBI" id="CHEBI:15377"/>
        <dbReference type="ChEBI" id="CHEBI:30089"/>
        <dbReference type="ChEBI" id="CHEBI:57762"/>
        <dbReference type="ChEBI" id="CHEBI:133716"/>
    </reaction>
    <physiologicalReaction direction="left-to-right" evidence="16">
        <dbReference type="Rhea" id="RHEA:81124"/>
    </physiologicalReaction>
</comment>
<dbReference type="PANTHER" id="PTHR10819">
    <property type="entry name" value="PHOSPHOTRIESTERASE-RELATED"/>
    <property type="match status" value="1"/>
</dbReference>
<keyword evidence="8 24" id="KW-0472">Membrane</keyword>
<keyword evidence="6 24" id="KW-1133">Transmembrane helix</keyword>